<feature type="domain" description="Integrase catalytic" evidence="4">
    <location>
        <begin position="1479"/>
        <end position="1644"/>
    </location>
</feature>
<feature type="compositionally biased region" description="Polar residues" evidence="2">
    <location>
        <begin position="14"/>
        <end position="23"/>
    </location>
</feature>
<dbReference type="Gene3D" id="3.10.10.10">
    <property type="entry name" value="HIV Type 1 Reverse Transcriptase, subunit A, domain 1"/>
    <property type="match status" value="1"/>
</dbReference>
<dbReference type="InterPro" id="IPR021109">
    <property type="entry name" value="Peptidase_aspartic_dom_sf"/>
</dbReference>
<evidence type="ECO:0000259" key="4">
    <source>
        <dbReference type="PROSITE" id="PS50994"/>
    </source>
</evidence>
<dbReference type="Pfam" id="PF17919">
    <property type="entry name" value="RT_RNaseH_2"/>
    <property type="match status" value="1"/>
</dbReference>
<dbReference type="SUPFAM" id="SSF53098">
    <property type="entry name" value="Ribonuclease H-like"/>
    <property type="match status" value="2"/>
</dbReference>
<name>A0A2N9I781_FAGSY</name>
<evidence type="ECO:0000256" key="1">
    <source>
        <dbReference type="ARBA" id="ARBA00023172"/>
    </source>
</evidence>
<dbReference type="InterPro" id="IPR043128">
    <property type="entry name" value="Rev_trsase/Diguanyl_cyclase"/>
</dbReference>
<dbReference type="Gene3D" id="3.30.420.10">
    <property type="entry name" value="Ribonuclease H-like superfamily/Ribonuclease H"/>
    <property type="match status" value="2"/>
</dbReference>
<dbReference type="Pfam" id="PF00665">
    <property type="entry name" value="rve"/>
    <property type="match status" value="1"/>
</dbReference>
<protein>
    <submittedName>
        <fullName evidence="5">Uncharacterized protein</fullName>
    </submittedName>
</protein>
<dbReference type="Gene3D" id="3.30.70.270">
    <property type="match status" value="2"/>
</dbReference>
<dbReference type="InterPro" id="IPR012337">
    <property type="entry name" value="RNaseH-like_sf"/>
</dbReference>
<dbReference type="PANTHER" id="PTHR48475">
    <property type="entry name" value="RIBONUCLEASE H"/>
    <property type="match status" value="1"/>
</dbReference>
<dbReference type="GO" id="GO:0003676">
    <property type="term" value="F:nucleic acid binding"/>
    <property type="evidence" value="ECO:0007669"/>
    <property type="project" value="InterPro"/>
</dbReference>
<dbReference type="PROSITE" id="PS50879">
    <property type="entry name" value="RNASE_H_1"/>
    <property type="match status" value="1"/>
</dbReference>
<dbReference type="CDD" id="cd09279">
    <property type="entry name" value="RNase_HI_like"/>
    <property type="match status" value="1"/>
</dbReference>
<dbReference type="InterPro" id="IPR041577">
    <property type="entry name" value="RT_RNaseH_2"/>
</dbReference>
<dbReference type="GO" id="GO:0006310">
    <property type="term" value="P:DNA recombination"/>
    <property type="evidence" value="ECO:0007669"/>
    <property type="project" value="UniProtKB-KW"/>
</dbReference>
<dbReference type="GO" id="GO:0015074">
    <property type="term" value="P:DNA integration"/>
    <property type="evidence" value="ECO:0007669"/>
    <property type="project" value="InterPro"/>
</dbReference>
<organism evidence="5">
    <name type="scientific">Fagus sylvatica</name>
    <name type="common">Beechnut</name>
    <dbReference type="NCBI Taxonomy" id="28930"/>
    <lineage>
        <taxon>Eukaryota</taxon>
        <taxon>Viridiplantae</taxon>
        <taxon>Streptophyta</taxon>
        <taxon>Embryophyta</taxon>
        <taxon>Tracheophyta</taxon>
        <taxon>Spermatophyta</taxon>
        <taxon>Magnoliopsida</taxon>
        <taxon>eudicotyledons</taxon>
        <taxon>Gunneridae</taxon>
        <taxon>Pentapetalae</taxon>
        <taxon>rosids</taxon>
        <taxon>fabids</taxon>
        <taxon>Fagales</taxon>
        <taxon>Fagaceae</taxon>
        <taxon>Fagus</taxon>
    </lineage>
</organism>
<dbReference type="InterPro" id="IPR041588">
    <property type="entry name" value="Integrase_H2C2"/>
</dbReference>
<feature type="compositionally biased region" description="Basic and acidic residues" evidence="2">
    <location>
        <begin position="103"/>
        <end position="122"/>
    </location>
</feature>
<accession>A0A2N9I781</accession>
<feature type="compositionally biased region" description="Basic residues" evidence="2">
    <location>
        <begin position="72"/>
        <end position="81"/>
    </location>
</feature>
<dbReference type="Pfam" id="PF17921">
    <property type="entry name" value="Integrase_H2C2"/>
    <property type="match status" value="1"/>
</dbReference>
<proteinExistence type="predicted"/>
<evidence type="ECO:0000313" key="5">
    <source>
        <dbReference type="EMBL" id="SPD19910.1"/>
    </source>
</evidence>
<dbReference type="InterPro" id="IPR043502">
    <property type="entry name" value="DNA/RNA_pol_sf"/>
</dbReference>
<dbReference type="Pfam" id="PF13456">
    <property type="entry name" value="RVT_3"/>
    <property type="match status" value="1"/>
</dbReference>
<evidence type="ECO:0000256" key="2">
    <source>
        <dbReference type="SAM" id="MobiDB-lite"/>
    </source>
</evidence>
<dbReference type="CDD" id="cd00303">
    <property type="entry name" value="retropepsin_like"/>
    <property type="match status" value="1"/>
</dbReference>
<feature type="domain" description="RNase H type-1" evidence="3">
    <location>
        <begin position="1198"/>
        <end position="1327"/>
    </location>
</feature>
<sequence length="1722" mass="194467">MSEKPRSVGRESRSPVQEGSSKTLYEPMWPTETPSEASKGASAKAPPQHTDPNEVSFRGKDQEATSKGSHSLGRRNVHRGIKYTSRTSQTEDSQRVIANLRQEVSDLKREARGRTLIKEKPRNRVNASKRGNPEYSNYEESPDTSGSQSESRSPTPQMVHRKPRNMGESSRSRPPLYGRKNPQTKKLSSRKAPRPEEQNARFTAPRFETYNGRIDHVAHIGHYQQTMTVSRLNEPLMCLLFPSSLGEVAMRWFNQLGRRTIDSWDQMAEAFVARFITNSRKAREMDALLTMKLQDNETIKNHSIRYWETYNDINGRSEEVAIKAFKLGLPVDSGLRHSLVKRQPSNLVKLMNKIDQFVRLEEDGKGATPTQTNTQPKIFTSKPPIRSSPAVKSLSGTKDFVAPSFRAFGTVFKEPIYRLIEKIKREPFFTWPPKLIGNLESRDTKLYCNYHKDTGHMTKNCHKLKVHLEHLATEGHLDQYIDAKLSKMKGPSTTSGQPNTSDTVAAGIIHVIHDPLCSIISTGSYRSQMQKAAHLRRSFSVVNSVHPAPICSVGGGFIEQVISFSDSDLKDVQLPHNDPLVVTLRIGNYDVERILIDQGSFAEVMYQDLYTKLGMGEAELSSFTSPIFGFSGEPVVPLGKAVLPVLAGPINLQTEFIIVNASSPYNAIMGRDWLHRMRAIPSTFHQKLRFTTKEGVMELSGDQSQEPEEGEVLTTEQPEKVFFDPSYPEQFFLVGSKLSAIDREQLLQVLVSNQDVFAWSVYDAPGVSPELAYHSLNIGSEHRPIVQKRRKLAPERASIVLEEVGCLLASGAIREIQYPTWLSNTVVVKKKNGKWRVCIDFTDLNKACPKDPFPLPRIDQMVDLASRHARLSFLNAFQGYHQIPMNKADQDKTAFITQRGTYCYKMMPFGLKNAGATYQRMVTKMFGHIIGKIVEVYIDDMLVKSIKEENHIADLLQFGQIFRTHSEQKRNRAQSGPDCCPCDSAEPRNIKQVQRLTGMVAALGRFISRSADKCKPFFRLLGKRSKFIWNEECSAAFQGIKAYLSTPPCLSIPNPGEQLFLYLAVSDHAVSAVLVREFGQEQKPVFFVSKAMDETELRYLPLEKAALAVLQAAKKLPHYFQSNKVTVLSDLPLKMLLQRSDFSGRITKWGVYLGSLGVEYKPRTAIKGQVLAEFLAEFQYDPNNPSLAIPAETQLGLVTGKWELFVDGASNSKGSGAGVVLVSPEGLILKQAVRLKFSASNNEAEYEALLIGLRIAEGLGACHLQVFCDSQLVANQVSEEYQARDERMLAYLTVVRLLLEKFESVHVAQIGREHNSHADVLAKLATALESDVQRTVCIETLDRPSFQNQRMSVCSISGQLSWMDPILSYLVDNKLPEDRKEAKMIKRKAPKYWVSKEKLLYRRSFTGPYLLCVRPEMVQNFLFEIHEGICGSHTGGRSLAHRAISQGYWWPYMQADALKYVRECDKCQRFASMIHQPTRELNPLSSPWPFAQWGLDIMGPLPRAPGNKKFLITATDYFTKWIEAEPLSNIRDVDTKRFFWKNVITRFCIPWAAISDNGTQFESRLFKGFCSDLGIKNFFSSPGYPQSNGKAEASNKVILSGIKRKLEEAKGKWVEELPSVLWTHRTTARKSPGETPYALAYGVEAVIPLEVGIPTTRTTDFAVQTNEDNLRKDLDLLEERRDMAIVRLASYQQRIKREYDKNINHRVFRIGDLVLRKVMANT</sequence>
<dbReference type="CDD" id="cd01647">
    <property type="entry name" value="RT_LTR"/>
    <property type="match status" value="1"/>
</dbReference>
<dbReference type="PANTHER" id="PTHR48475:SF2">
    <property type="entry name" value="RIBONUCLEASE H"/>
    <property type="match status" value="1"/>
</dbReference>
<dbReference type="GO" id="GO:0004523">
    <property type="term" value="F:RNA-DNA hybrid ribonuclease activity"/>
    <property type="evidence" value="ECO:0007669"/>
    <property type="project" value="InterPro"/>
</dbReference>
<dbReference type="SUPFAM" id="SSF56672">
    <property type="entry name" value="DNA/RNA polymerases"/>
    <property type="match status" value="1"/>
</dbReference>
<feature type="compositionally biased region" description="Basic and acidic residues" evidence="2">
    <location>
        <begin position="1"/>
        <end position="13"/>
    </location>
</feature>
<keyword evidence="1" id="KW-0233">DNA recombination</keyword>
<dbReference type="InterPro" id="IPR005162">
    <property type="entry name" value="Retrotrans_gag_dom"/>
</dbReference>
<dbReference type="EMBL" id="OIVN01004902">
    <property type="protein sequence ID" value="SPD19910.1"/>
    <property type="molecule type" value="Genomic_DNA"/>
</dbReference>
<reference evidence="5" key="1">
    <citation type="submission" date="2018-02" db="EMBL/GenBank/DDBJ databases">
        <authorList>
            <person name="Cohen D.B."/>
            <person name="Kent A.D."/>
        </authorList>
    </citation>
    <scope>NUCLEOTIDE SEQUENCE</scope>
</reference>
<dbReference type="InterPro" id="IPR000477">
    <property type="entry name" value="RT_dom"/>
</dbReference>
<dbReference type="PROSITE" id="PS50994">
    <property type="entry name" value="INTEGRASE"/>
    <property type="match status" value="1"/>
</dbReference>
<dbReference type="Pfam" id="PF00078">
    <property type="entry name" value="RVT_1"/>
    <property type="match status" value="1"/>
</dbReference>
<gene>
    <name evidence="5" type="ORF">FSB_LOCUS47792</name>
</gene>
<dbReference type="InterPro" id="IPR002156">
    <property type="entry name" value="RNaseH_domain"/>
</dbReference>
<dbReference type="Pfam" id="PF03732">
    <property type="entry name" value="Retrotrans_gag"/>
    <property type="match status" value="1"/>
</dbReference>
<feature type="region of interest" description="Disordered" evidence="2">
    <location>
        <begin position="1"/>
        <end position="202"/>
    </location>
</feature>
<feature type="compositionally biased region" description="Polar residues" evidence="2">
    <location>
        <begin position="134"/>
        <end position="156"/>
    </location>
</feature>
<dbReference type="Gene3D" id="1.10.340.70">
    <property type="match status" value="1"/>
</dbReference>
<evidence type="ECO:0000259" key="3">
    <source>
        <dbReference type="PROSITE" id="PS50879"/>
    </source>
</evidence>
<dbReference type="InterPro" id="IPR036397">
    <property type="entry name" value="RNaseH_sf"/>
</dbReference>
<dbReference type="InterPro" id="IPR001584">
    <property type="entry name" value="Integrase_cat-core"/>
</dbReference>
<dbReference type="Gene3D" id="3.10.20.370">
    <property type="match status" value="1"/>
</dbReference>
<dbReference type="Gene3D" id="2.40.70.10">
    <property type="entry name" value="Acid Proteases"/>
    <property type="match status" value="1"/>
</dbReference>